<dbReference type="EMBL" id="SETE01000004">
    <property type="protein sequence ID" value="RYM33593.1"/>
    <property type="molecule type" value="Genomic_DNA"/>
</dbReference>
<dbReference type="Proteomes" id="UP000293952">
    <property type="component" value="Unassembled WGS sequence"/>
</dbReference>
<accession>A0A4Q4KJS6</accession>
<dbReference type="OrthoDB" id="1467147at2"/>
<reference evidence="1 2" key="1">
    <citation type="submission" date="2019-02" db="EMBL/GenBank/DDBJ databases">
        <title>Genome sequence of the sea-ice species Brumimicrobium glaciale.</title>
        <authorList>
            <person name="Bowman J.P."/>
        </authorList>
    </citation>
    <scope>NUCLEOTIDE SEQUENCE [LARGE SCALE GENOMIC DNA]</scope>
    <source>
        <strain evidence="1 2">IC156</strain>
    </source>
</reference>
<proteinExistence type="predicted"/>
<keyword evidence="2" id="KW-1185">Reference proteome</keyword>
<evidence type="ECO:0000313" key="2">
    <source>
        <dbReference type="Proteomes" id="UP000293952"/>
    </source>
</evidence>
<sequence>MNKLLLIFFLFIILNACQTQEKVKDHETYTYLQVCFEDYYLNYDVEITPLLDEFEVLLLKEGHITDTTGEAYKNLFDSLAVNDYFKPPLKKEDFNNTVLYKNPSNIIECAETLFSVDSIQIVKTNFSKIASKINHEIEKGEDISIHYFFDLYKRELTDDEIRAPYIKQSVLLLLYRWYFKSKYDRDMKIEDTQGSKK</sequence>
<comment type="caution">
    <text evidence="1">The sequence shown here is derived from an EMBL/GenBank/DDBJ whole genome shotgun (WGS) entry which is preliminary data.</text>
</comment>
<protein>
    <submittedName>
        <fullName evidence="1">Uncharacterized protein</fullName>
    </submittedName>
</protein>
<evidence type="ECO:0000313" key="1">
    <source>
        <dbReference type="EMBL" id="RYM33593.1"/>
    </source>
</evidence>
<organism evidence="1 2">
    <name type="scientific">Brumimicrobium glaciale</name>
    <dbReference type="NCBI Taxonomy" id="200475"/>
    <lineage>
        <taxon>Bacteria</taxon>
        <taxon>Pseudomonadati</taxon>
        <taxon>Bacteroidota</taxon>
        <taxon>Flavobacteriia</taxon>
        <taxon>Flavobacteriales</taxon>
        <taxon>Crocinitomicaceae</taxon>
        <taxon>Brumimicrobium</taxon>
    </lineage>
</organism>
<gene>
    <name evidence="1" type="ORF">ERX46_11695</name>
</gene>
<dbReference type="AlphaFoldDB" id="A0A4Q4KJS6"/>
<name>A0A4Q4KJS6_9FLAO</name>
<dbReference type="RefSeq" id="WP_130094053.1">
    <property type="nucleotide sequence ID" value="NZ_SETE01000004.1"/>
</dbReference>